<protein>
    <submittedName>
        <fullName evidence="2">Uncharacterized protein</fullName>
    </submittedName>
</protein>
<dbReference type="RefSeq" id="WP_048066205.1">
    <property type="nucleotide sequence ID" value="NZ_DUJU01000078.1"/>
</dbReference>
<keyword evidence="1" id="KW-0472">Membrane</keyword>
<name>A0A832W9I3_9EURY</name>
<reference evidence="2" key="1">
    <citation type="journal article" date="2020" name="bioRxiv">
        <title>A rank-normalized archaeal taxonomy based on genome phylogeny resolves widespread incomplete and uneven classifications.</title>
        <authorList>
            <person name="Rinke C."/>
            <person name="Chuvochina M."/>
            <person name="Mussig A.J."/>
            <person name="Chaumeil P.-A."/>
            <person name="Waite D.W."/>
            <person name="Whitman W.B."/>
            <person name="Parks D.H."/>
            <person name="Hugenholtz P."/>
        </authorList>
    </citation>
    <scope>NUCLEOTIDE SEQUENCE</scope>
    <source>
        <strain evidence="2">UBA8876</strain>
    </source>
</reference>
<evidence type="ECO:0000313" key="3">
    <source>
        <dbReference type="Proteomes" id="UP000600774"/>
    </source>
</evidence>
<dbReference type="Proteomes" id="UP000600774">
    <property type="component" value="Unassembled WGS sequence"/>
</dbReference>
<evidence type="ECO:0000313" key="2">
    <source>
        <dbReference type="EMBL" id="HIH93741.1"/>
    </source>
</evidence>
<evidence type="ECO:0000256" key="1">
    <source>
        <dbReference type="SAM" id="Phobius"/>
    </source>
</evidence>
<gene>
    <name evidence="2" type="ORF">HA338_06760</name>
</gene>
<comment type="caution">
    <text evidence="2">The sequence shown here is derived from an EMBL/GenBank/DDBJ whole genome shotgun (WGS) entry which is preliminary data.</text>
</comment>
<proteinExistence type="predicted"/>
<accession>A0A832W9I3</accession>
<dbReference type="GeneID" id="1473231"/>
<keyword evidence="1" id="KW-1133">Transmembrane helix</keyword>
<feature type="transmembrane region" description="Helical" evidence="1">
    <location>
        <begin position="50"/>
        <end position="73"/>
    </location>
</feature>
<organism evidence="2 3">
    <name type="scientific">Methanosarcina acetivorans</name>
    <dbReference type="NCBI Taxonomy" id="2214"/>
    <lineage>
        <taxon>Archaea</taxon>
        <taxon>Methanobacteriati</taxon>
        <taxon>Methanobacteriota</taxon>
        <taxon>Stenosarchaea group</taxon>
        <taxon>Methanomicrobia</taxon>
        <taxon>Methanosarcinales</taxon>
        <taxon>Methanosarcinaceae</taxon>
        <taxon>Methanosarcina</taxon>
    </lineage>
</organism>
<sequence length="84" mass="9504">MVKFGSKDKRARLVLISSIATSLVLMNLFLLGTLLVNMYRGEVSYTMVDIAAGSIFVLVITMIISLSLWPRIIDRLESREKKKQ</sequence>
<feature type="transmembrane region" description="Helical" evidence="1">
    <location>
        <begin position="12"/>
        <end position="38"/>
    </location>
</feature>
<dbReference type="EMBL" id="DUJU01000078">
    <property type="protein sequence ID" value="HIH93741.1"/>
    <property type="molecule type" value="Genomic_DNA"/>
</dbReference>
<keyword evidence="1" id="KW-0812">Transmembrane</keyword>
<dbReference type="AlphaFoldDB" id="A0A832W9I3"/>